<reference evidence="1" key="1">
    <citation type="submission" date="2021-10" db="EMBL/GenBank/DDBJ databases">
        <title>Melipona bicolor Genome sequencing and assembly.</title>
        <authorList>
            <person name="Araujo N.S."/>
            <person name="Arias M.C."/>
        </authorList>
    </citation>
    <scope>NUCLEOTIDE SEQUENCE</scope>
    <source>
        <strain evidence="1">USP_2M_L1-L4_2017</strain>
        <tissue evidence="1">Whole body</tissue>
    </source>
</reference>
<proteinExistence type="predicted"/>
<keyword evidence="2" id="KW-1185">Reference proteome</keyword>
<dbReference type="Proteomes" id="UP001177670">
    <property type="component" value="Unassembled WGS sequence"/>
</dbReference>
<dbReference type="AlphaFoldDB" id="A0AA40FYN3"/>
<name>A0AA40FYN3_9HYME</name>
<comment type="caution">
    <text evidence="1">The sequence shown here is derived from an EMBL/GenBank/DDBJ whole genome shotgun (WGS) entry which is preliminary data.</text>
</comment>
<accession>A0AA40FYN3</accession>
<organism evidence="1 2">
    <name type="scientific">Melipona bicolor</name>
    <dbReference type="NCBI Taxonomy" id="60889"/>
    <lineage>
        <taxon>Eukaryota</taxon>
        <taxon>Metazoa</taxon>
        <taxon>Ecdysozoa</taxon>
        <taxon>Arthropoda</taxon>
        <taxon>Hexapoda</taxon>
        <taxon>Insecta</taxon>
        <taxon>Pterygota</taxon>
        <taxon>Neoptera</taxon>
        <taxon>Endopterygota</taxon>
        <taxon>Hymenoptera</taxon>
        <taxon>Apocrita</taxon>
        <taxon>Aculeata</taxon>
        <taxon>Apoidea</taxon>
        <taxon>Anthophila</taxon>
        <taxon>Apidae</taxon>
        <taxon>Melipona</taxon>
    </lineage>
</organism>
<evidence type="ECO:0000313" key="1">
    <source>
        <dbReference type="EMBL" id="KAK1127671.1"/>
    </source>
</evidence>
<protein>
    <submittedName>
        <fullName evidence="1">Uncharacterized protein</fullName>
    </submittedName>
</protein>
<dbReference type="SUPFAM" id="SSF48452">
    <property type="entry name" value="TPR-like"/>
    <property type="match status" value="1"/>
</dbReference>
<evidence type="ECO:0000313" key="2">
    <source>
        <dbReference type="Proteomes" id="UP001177670"/>
    </source>
</evidence>
<gene>
    <name evidence="1" type="ORF">K0M31_003167</name>
</gene>
<dbReference type="EMBL" id="JAHYIQ010000011">
    <property type="protein sequence ID" value="KAK1127671.1"/>
    <property type="molecule type" value="Genomic_DNA"/>
</dbReference>
<sequence length="172" mass="19294">MTSEAETSYRNLCSLETLRSGSKGFFRDFSENAIRVVGEQWIGKVFGRLTSDEDRVRVVFTDVKVRDTVLETLNRTEILYRGKDASVSRAKRLEGFEAAAAGRHRDALLLFGQAVLRAPPPGKCDAIDRGFGLPLALLGRAETFLALNQHQLALQDLSFVEEMDRHLPNELR</sequence>
<dbReference type="InterPro" id="IPR011990">
    <property type="entry name" value="TPR-like_helical_dom_sf"/>
</dbReference>